<comment type="caution">
    <text evidence="4">The sequence shown here is derived from an EMBL/GenBank/DDBJ whole genome shotgun (WGS) entry which is preliminary data.</text>
</comment>
<name>A0ABS5ES30_9PROT</name>
<protein>
    <submittedName>
        <fullName evidence="4">TetR/AcrR family transcriptional regulator</fullName>
    </submittedName>
</protein>
<sequence>MARPRSDERRSAILAAAIRVIAAEGPSAATAAIAKEAGVSNGSLFTYFGTKADLLNQLYLDIKKEMGAVILEGLSTESDLRSQMLHVWRHWLRWAMSCSEKRRVLAHLNVSDDITPETRKVGHQAMVGIEALLERSRQSGALRNAPLIFVAALVNSIADTTIDFMIRDPANAGAHCDVGFEAAWKVLS</sequence>
<dbReference type="InterPro" id="IPR050109">
    <property type="entry name" value="HTH-type_TetR-like_transc_reg"/>
</dbReference>
<dbReference type="Proteomes" id="UP001196870">
    <property type="component" value="Unassembled WGS sequence"/>
</dbReference>
<proteinExistence type="predicted"/>
<evidence type="ECO:0000256" key="2">
    <source>
        <dbReference type="PROSITE-ProRule" id="PRU00335"/>
    </source>
</evidence>
<evidence type="ECO:0000313" key="5">
    <source>
        <dbReference type="Proteomes" id="UP001196870"/>
    </source>
</evidence>
<dbReference type="InterPro" id="IPR009057">
    <property type="entry name" value="Homeodomain-like_sf"/>
</dbReference>
<organism evidence="4 5">
    <name type="scientific">Plastoroseomonas hellenica</name>
    <dbReference type="NCBI Taxonomy" id="2687306"/>
    <lineage>
        <taxon>Bacteria</taxon>
        <taxon>Pseudomonadati</taxon>
        <taxon>Pseudomonadota</taxon>
        <taxon>Alphaproteobacteria</taxon>
        <taxon>Acetobacterales</taxon>
        <taxon>Acetobacteraceae</taxon>
        <taxon>Plastoroseomonas</taxon>
    </lineage>
</organism>
<dbReference type="EMBL" id="JAAGBB010000002">
    <property type="protein sequence ID" value="MBR0663107.1"/>
    <property type="molecule type" value="Genomic_DNA"/>
</dbReference>
<dbReference type="PROSITE" id="PS50977">
    <property type="entry name" value="HTH_TETR_2"/>
    <property type="match status" value="1"/>
</dbReference>
<dbReference type="PRINTS" id="PR00455">
    <property type="entry name" value="HTHTETR"/>
</dbReference>
<feature type="domain" description="HTH tetR-type" evidence="3">
    <location>
        <begin position="7"/>
        <end position="66"/>
    </location>
</feature>
<evidence type="ECO:0000256" key="1">
    <source>
        <dbReference type="ARBA" id="ARBA00023125"/>
    </source>
</evidence>
<gene>
    <name evidence="4" type="ORF">GXW71_01945</name>
</gene>
<dbReference type="PANTHER" id="PTHR30055:SF222">
    <property type="entry name" value="REGULATORY PROTEIN"/>
    <property type="match status" value="1"/>
</dbReference>
<accession>A0ABS5ES30</accession>
<reference evidence="5" key="1">
    <citation type="journal article" date="2021" name="Syst. Appl. Microbiol.">
        <title>Roseomonas hellenica sp. nov., isolated from roots of wild-growing Alkanna tinctoria.</title>
        <authorList>
            <person name="Rat A."/>
            <person name="Naranjo H.D."/>
            <person name="Lebbe L."/>
            <person name="Cnockaert M."/>
            <person name="Krigas N."/>
            <person name="Grigoriadou K."/>
            <person name="Maloupa E."/>
            <person name="Willems A."/>
        </authorList>
    </citation>
    <scope>NUCLEOTIDE SEQUENCE [LARGE SCALE GENOMIC DNA]</scope>
    <source>
        <strain evidence="5">LMG 31523</strain>
    </source>
</reference>
<dbReference type="InterPro" id="IPR001647">
    <property type="entry name" value="HTH_TetR"/>
</dbReference>
<feature type="DNA-binding region" description="H-T-H motif" evidence="2">
    <location>
        <begin position="29"/>
        <end position="48"/>
    </location>
</feature>
<dbReference type="Gene3D" id="1.10.357.10">
    <property type="entry name" value="Tetracycline Repressor, domain 2"/>
    <property type="match status" value="1"/>
</dbReference>
<keyword evidence="5" id="KW-1185">Reference proteome</keyword>
<evidence type="ECO:0000313" key="4">
    <source>
        <dbReference type="EMBL" id="MBR0663107.1"/>
    </source>
</evidence>
<dbReference type="SUPFAM" id="SSF46689">
    <property type="entry name" value="Homeodomain-like"/>
    <property type="match status" value="1"/>
</dbReference>
<evidence type="ECO:0000259" key="3">
    <source>
        <dbReference type="PROSITE" id="PS50977"/>
    </source>
</evidence>
<dbReference type="PANTHER" id="PTHR30055">
    <property type="entry name" value="HTH-TYPE TRANSCRIPTIONAL REGULATOR RUTR"/>
    <property type="match status" value="1"/>
</dbReference>
<keyword evidence="1 2" id="KW-0238">DNA-binding</keyword>
<dbReference type="Pfam" id="PF00440">
    <property type="entry name" value="TetR_N"/>
    <property type="match status" value="1"/>
</dbReference>